<evidence type="ECO:0000259" key="10">
    <source>
        <dbReference type="PROSITE" id="PS51898"/>
    </source>
</evidence>
<dbReference type="Proteomes" id="UP000028401">
    <property type="component" value="Unassembled WGS sequence"/>
</dbReference>
<dbReference type="Pfam" id="PF00589">
    <property type="entry name" value="Phage_integrase"/>
    <property type="match status" value="1"/>
</dbReference>
<dbReference type="InterPro" id="IPR010998">
    <property type="entry name" value="Integrase_recombinase_N"/>
</dbReference>
<dbReference type="InterPro" id="IPR050090">
    <property type="entry name" value="Tyrosine_recombinase_XerCD"/>
</dbReference>
<dbReference type="PROSITE" id="PS51900">
    <property type="entry name" value="CB"/>
    <property type="match status" value="1"/>
</dbReference>
<evidence type="ECO:0000259" key="11">
    <source>
        <dbReference type="PROSITE" id="PS51900"/>
    </source>
</evidence>
<reference evidence="12 13" key="1">
    <citation type="submission" date="2014-06" db="EMBL/GenBank/DDBJ databases">
        <title>Draft genome sequence of the putrescine producing strain Lactococcus lactis subsp cremoris GE214.</title>
        <authorList>
            <person name="Ladero V."/>
            <person name="Linares D.M."/>
            <person name="del Rio B."/>
            <person name="Mayo B."/>
            <person name="Martin M.C."/>
            <person name="Fernandez M."/>
            <person name="Alvarez M.A."/>
        </authorList>
    </citation>
    <scope>NUCLEOTIDE SEQUENCE [LARGE SCALE GENOMIC DNA]</scope>
    <source>
        <strain evidence="12 13">GE214</strain>
    </source>
</reference>
<comment type="caution">
    <text evidence="12">The sequence shown here is derived from an EMBL/GenBank/DDBJ whole genome shotgun (WGS) entry which is preliminary data.</text>
</comment>
<dbReference type="InterPro" id="IPR044068">
    <property type="entry name" value="CB"/>
</dbReference>
<dbReference type="InterPro" id="IPR011010">
    <property type="entry name" value="DNA_brk_join_enz"/>
</dbReference>
<dbReference type="InterPro" id="IPR002104">
    <property type="entry name" value="Integrase_catalytic"/>
</dbReference>
<dbReference type="EMBL" id="AZSI01000045">
    <property type="protein sequence ID" value="KEY62489.1"/>
    <property type="molecule type" value="Genomic_DNA"/>
</dbReference>
<keyword evidence="8" id="KW-0131">Cell cycle</keyword>
<dbReference type="PROSITE" id="PS51898">
    <property type="entry name" value="TYR_RECOMBINASE"/>
    <property type="match status" value="1"/>
</dbReference>
<name>A0A084AB10_LACLC</name>
<evidence type="ECO:0000256" key="7">
    <source>
        <dbReference type="ARBA" id="ARBA00023172"/>
    </source>
</evidence>
<dbReference type="AlphaFoldDB" id="A0A084AB10"/>
<keyword evidence="5" id="KW-0229">DNA integration</keyword>
<evidence type="ECO:0000313" key="13">
    <source>
        <dbReference type="Proteomes" id="UP000028401"/>
    </source>
</evidence>
<keyword evidence="4" id="KW-0159">Chromosome partition</keyword>
<evidence type="ECO:0000256" key="4">
    <source>
        <dbReference type="ARBA" id="ARBA00022829"/>
    </source>
</evidence>
<dbReference type="GO" id="GO:0007059">
    <property type="term" value="P:chromosome segregation"/>
    <property type="evidence" value="ECO:0007669"/>
    <property type="project" value="UniProtKB-KW"/>
</dbReference>
<evidence type="ECO:0000256" key="8">
    <source>
        <dbReference type="ARBA" id="ARBA00023306"/>
    </source>
</evidence>
<comment type="subcellular location">
    <subcellularLocation>
        <location evidence="1">Cytoplasm</location>
    </subcellularLocation>
</comment>
<evidence type="ECO:0000256" key="1">
    <source>
        <dbReference type="ARBA" id="ARBA00004496"/>
    </source>
</evidence>
<organism evidence="12 13">
    <name type="scientific">Lactococcus cremoris subsp. cremoris GE214</name>
    <dbReference type="NCBI Taxonomy" id="1415168"/>
    <lineage>
        <taxon>Bacteria</taxon>
        <taxon>Bacillati</taxon>
        <taxon>Bacillota</taxon>
        <taxon>Bacilli</taxon>
        <taxon>Lactobacillales</taxon>
        <taxon>Streptococcaceae</taxon>
        <taxon>Lactococcus</taxon>
        <taxon>Lactococcus cremoris subsp. cremoris</taxon>
    </lineage>
</organism>
<evidence type="ECO:0000256" key="2">
    <source>
        <dbReference type="ARBA" id="ARBA00022490"/>
    </source>
</evidence>
<evidence type="ECO:0000256" key="9">
    <source>
        <dbReference type="PROSITE-ProRule" id="PRU01248"/>
    </source>
</evidence>
<dbReference type="SUPFAM" id="SSF56349">
    <property type="entry name" value="DNA breaking-rejoining enzymes"/>
    <property type="match status" value="1"/>
</dbReference>
<dbReference type="GO" id="GO:0006310">
    <property type="term" value="P:DNA recombination"/>
    <property type="evidence" value="ECO:0007669"/>
    <property type="project" value="UniProtKB-KW"/>
</dbReference>
<gene>
    <name evidence="12" type="ORF">U725_01353</name>
</gene>
<dbReference type="InterPro" id="IPR013762">
    <property type="entry name" value="Integrase-like_cat_sf"/>
</dbReference>
<evidence type="ECO:0000256" key="3">
    <source>
        <dbReference type="ARBA" id="ARBA00022618"/>
    </source>
</evidence>
<sequence length="312" mass="36609">MMQFEQLVKEYLLELKLGNYSKRTMETYEQHIEKFIDFYRKEICKEMDIYAINKIHYKLFISQLLDNSLRATYINAILKSNKAFYSYLIREQVLKTSPMDSIKLLKETKQALTTFNDDEVKAMLNVWNFNTYLNARNKCIIAVLADTGIRISELINIKDSDLTDQYIRVLGKGDKWRVVPISNELNYLLTKYKRLRDNHFNKIRNRNGKVRELDSELFLGKTGRSIKTITNIEVMITQAGLQANVRASVRCSPHQFRHYWTCKSLELGQDIFTISKLLGHTNLSTTQIYLQKLTNEQLISKAVKFSPLKHLK</sequence>
<dbReference type="Pfam" id="PF13495">
    <property type="entry name" value="Phage_int_SAM_4"/>
    <property type="match status" value="1"/>
</dbReference>
<keyword evidence="2" id="KW-0963">Cytoplasm</keyword>
<dbReference type="GO" id="GO:0005737">
    <property type="term" value="C:cytoplasm"/>
    <property type="evidence" value="ECO:0007669"/>
    <property type="project" value="UniProtKB-SubCell"/>
</dbReference>
<dbReference type="PATRIC" id="fig|1415168.3.peg.1423"/>
<feature type="domain" description="Tyr recombinase" evidence="10">
    <location>
        <begin position="110"/>
        <end position="303"/>
    </location>
</feature>
<protein>
    <submittedName>
        <fullName evidence="12">Integrase-recombinase</fullName>
    </submittedName>
</protein>
<keyword evidence="7" id="KW-0233">DNA recombination</keyword>
<evidence type="ECO:0000256" key="5">
    <source>
        <dbReference type="ARBA" id="ARBA00022908"/>
    </source>
</evidence>
<proteinExistence type="predicted"/>
<evidence type="ECO:0000313" key="12">
    <source>
        <dbReference type="EMBL" id="KEY62489.1"/>
    </source>
</evidence>
<dbReference type="Gene3D" id="1.10.150.130">
    <property type="match status" value="1"/>
</dbReference>
<evidence type="ECO:0000256" key="6">
    <source>
        <dbReference type="ARBA" id="ARBA00023125"/>
    </source>
</evidence>
<dbReference type="Gene3D" id="1.10.443.10">
    <property type="entry name" value="Intergrase catalytic core"/>
    <property type="match status" value="1"/>
</dbReference>
<keyword evidence="3" id="KW-0132">Cell division</keyword>
<keyword evidence="6 9" id="KW-0238">DNA-binding</keyword>
<dbReference type="PANTHER" id="PTHR30349">
    <property type="entry name" value="PHAGE INTEGRASE-RELATED"/>
    <property type="match status" value="1"/>
</dbReference>
<dbReference type="GO" id="GO:0051301">
    <property type="term" value="P:cell division"/>
    <property type="evidence" value="ECO:0007669"/>
    <property type="project" value="UniProtKB-KW"/>
</dbReference>
<dbReference type="InterPro" id="IPR004107">
    <property type="entry name" value="Integrase_SAM-like_N"/>
</dbReference>
<accession>A0A084AB10</accession>
<feature type="domain" description="Core-binding (CB)" evidence="11">
    <location>
        <begin position="2"/>
        <end position="89"/>
    </location>
</feature>
<dbReference type="GO" id="GO:0015074">
    <property type="term" value="P:DNA integration"/>
    <property type="evidence" value="ECO:0007669"/>
    <property type="project" value="UniProtKB-KW"/>
</dbReference>
<dbReference type="GO" id="GO:0003677">
    <property type="term" value="F:DNA binding"/>
    <property type="evidence" value="ECO:0007669"/>
    <property type="project" value="UniProtKB-UniRule"/>
</dbReference>
<dbReference type="PANTHER" id="PTHR30349:SF77">
    <property type="entry name" value="TYROSINE RECOMBINASE XERC"/>
    <property type="match status" value="1"/>
</dbReference>